<evidence type="ECO:0000313" key="1">
    <source>
        <dbReference type="EMBL" id="CAI2369984.1"/>
    </source>
</evidence>
<name>A0AAD1XBA0_EUPCR</name>
<gene>
    <name evidence="1" type="ORF">ECRASSUSDP1_LOCUS11291</name>
</gene>
<reference evidence="1" key="1">
    <citation type="submission" date="2023-07" db="EMBL/GenBank/DDBJ databases">
        <authorList>
            <consortium name="AG Swart"/>
            <person name="Singh M."/>
            <person name="Singh A."/>
            <person name="Seah K."/>
            <person name="Emmerich C."/>
        </authorList>
    </citation>
    <scope>NUCLEOTIDE SEQUENCE</scope>
    <source>
        <strain evidence="1">DP1</strain>
    </source>
</reference>
<evidence type="ECO:0000313" key="2">
    <source>
        <dbReference type="Proteomes" id="UP001295684"/>
    </source>
</evidence>
<accession>A0AAD1XBA0</accession>
<organism evidence="1 2">
    <name type="scientific">Euplotes crassus</name>
    <dbReference type="NCBI Taxonomy" id="5936"/>
    <lineage>
        <taxon>Eukaryota</taxon>
        <taxon>Sar</taxon>
        <taxon>Alveolata</taxon>
        <taxon>Ciliophora</taxon>
        <taxon>Intramacronucleata</taxon>
        <taxon>Spirotrichea</taxon>
        <taxon>Hypotrichia</taxon>
        <taxon>Euplotida</taxon>
        <taxon>Euplotidae</taxon>
        <taxon>Moneuplotes</taxon>
    </lineage>
</organism>
<dbReference type="Proteomes" id="UP001295684">
    <property type="component" value="Unassembled WGS sequence"/>
</dbReference>
<protein>
    <submittedName>
        <fullName evidence="1">Uncharacterized protein</fullName>
    </submittedName>
</protein>
<sequence>MNEDFYFENEDACSKESHVASKILSLKKKSELEADRMSMAMLKYLATKDDMSPQARKARENSAPLLIRMMRQIKFFSQRDIDEQDYMLFGKLLPSLANLLVECM</sequence>
<keyword evidence="2" id="KW-1185">Reference proteome</keyword>
<proteinExistence type="predicted"/>
<dbReference type="EMBL" id="CAMPGE010011145">
    <property type="protein sequence ID" value="CAI2369984.1"/>
    <property type="molecule type" value="Genomic_DNA"/>
</dbReference>
<dbReference type="AlphaFoldDB" id="A0AAD1XBA0"/>
<comment type="caution">
    <text evidence="1">The sequence shown here is derived from an EMBL/GenBank/DDBJ whole genome shotgun (WGS) entry which is preliminary data.</text>
</comment>